<name>A0A348W762_9RHOB</name>
<dbReference type="InterPro" id="IPR046462">
    <property type="entry name" value="TerL_nuclease"/>
</dbReference>
<reference evidence="3 4" key="1">
    <citation type="journal article" date="2018" name="Nat. Biotechnol.">
        <title>A standardized bacterial taxonomy based on genome phylogeny substantially revises the tree of life.</title>
        <authorList>
            <person name="Parks D.H."/>
            <person name="Chuvochina M."/>
            <person name="Waite D.W."/>
            <person name="Rinke C."/>
            <person name="Skarshewski A."/>
            <person name="Chaumeil P.A."/>
            <person name="Hugenholtz P."/>
        </authorList>
    </citation>
    <scope>NUCLEOTIDE SEQUENCE [LARGE SCALE GENOMIC DNA]</scope>
    <source>
        <strain evidence="3">UBA9169</strain>
    </source>
</reference>
<evidence type="ECO:0000313" key="3">
    <source>
        <dbReference type="EMBL" id="HAR50374.1"/>
    </source>
</evidence>
<gene>
    <name evidence="3" type="ORF">DCS45_00675</name>
</gene>
<dbReference type="InterPro" id="IPR005021">
    <property type="entry name" value="Terminase_largesu-like"/>
</dbReference>
<proteinExistence type="predicted"/>
<dbReference type="RefSeq" id="WP_339853383.1">
    <property type="nucleotide sequence ID" value="NZ_CAXAXR010000005.1"/>
</dbReference>
<feature type="domain" description="Terminase large subunit-like ATPase" evidence="1">
    <location>
        <begin position="61"/>
        <end position="248"/>
    </location>
</feature>
<evidence type="ECO:0000259" key="1">
    <source>
        <dbReference type="Pfam" id="PF03354"/>
    </source>
</evidence>
<accession>A0A348W762</accession>
<feature type="domain" description="Terminase large subunit-like endonuclease" evidence="2">
    <location>
        <begin position="275"/>
        <end position="551"/>
    </location>
</feature>
<dbReference type="Pfam" id="PF03354">
    <property type="entry name" value="TerL_ATPase"/>
    <property type="match status" value="1"/>
</dbReference>
<dbReference type="PANTHER" id="PTHR41287:SF1">
    <property type="entry name" value="PROTEIN YMFN"/>
    <property type="match status" value="1"/>
</dbReference>
<protein>
    <submittedName>
        <fullName evidence="3">Terminase</fullName>
    </submittedName>
</protein>
<dbReference type="GO" id="GO:0004519">
    <property type="term" value="F:endonuclease activity"/>
    <property type="evidence" value="ECO:0007669"/>
    <property type="project" value="InterPro"/>
</dbReference>
<sequence>MSDLSWAACPDWWEKLQAGATPIPDLPLDYNLAEVAVALFDKLVVPDIPGQPTMGEVAEEWARDIVRAAFGSVDAKTGARLVGELFTLVPKKNTKTTLAACLGLIALQMNTTPNIRGVVVGPTQSVAETCFGQMQGMIEADEWLSKRFKIDTNKKQITDIFPDHSTGRPLNAKLKVTSFDPAVTTGGIPAFAILDELHVMAERHFARRVIGQVRGGMITNPRSLLIIITTQSEVPPQGVFKDELEYARKVRDGEITEDVRMLPILYEFPEAIQSDEKQPWKNPDMWGAVLPNLGRSITIERLIPEFRKAVETGEEELARWASQHLNIQIGLGHHTGGWAGANYWQRAVDPTLDLERLIETSEVVTVGIDGGGMDDLLGLAFLGRHKVSKRWQLWCAAWAHDVVLERRKSIAERLRDLERDDALTICVEPTQDIDELVALVLRVHKAGLLPERAGIGLDPEGVAAIVDALQGAGVPHDTLASVTQGYKLNGAIKGTERKLFDGSLTHADQPLMDWCVGNAKSEARGNAVIVTKAVSGAGKIDPLMAAFNAVYLMSLNPEPCRQDLSEFLAAPVMAI</sequence>
<dbReference type="PANTHER" id="PTHR41287">
    <property type="match status" value="1"/>
</dbReference>
<dbReference type="AlphaFoldDB" id="A0A348W762"/>
<organism evidence="3 4">
    <name type="scientific">Roseovarius nubinhibens</name>
    <dbReference type="NCBI Taxonomy" id="314263"/>
    <lineage>
        <taxon>Bacteria</taxon>
        <taxon>Pseudomonadati</taxon>
        <taxon>Pseudomonadota</taxon>
        <taxon>Alphaproteobacteria</taxon>
        <taxon>Rhodobacterales</taxon>
        <taxon>Roseobacteraceae</taxon>
        <taxon>Roseovarius</taxon>
    </lineage>
</organism>
<evidence type="ECO:0000259" key="2">
    <source>
        <dbReference type="Pfam" id="PF20441"/>
    </source>
</evidence>
<dbReference type="InterPro" id="IPR046461">
    <property type="entry name" value="TerL_ATPase"/>
</dbReference>
<dbReference type="Pfam" id="PF20441">
    <property type="entry name" value="TerL_nuclease"/>
    <property type="match status" value="1"/>
</dbReference>
<dbReference type="Gene3D" id="3.40.50.300">
    <property type="entry name" value="P-loop containing nucleotide triphosphate hydrolases"/>
    <property type="match status" value="1"/>
</dbReference>
<dbReference type="EMBL" id="DMVW01000012">
    <property type="protein sequence ID" value="HAR50374.1"/>
    <property type="molecule type" value="Genomic_DNA"/>
</dbReference>
<dbReference type="InterPro" id="IPR027417">
    <property type="entry name" value="P-loop_NTPase"/>
</dbReference>
<dbReference type="Proteomes" id="UP000264719">
    <property type="component" value="Unassembled WGS sequence"/>
</dbReference>
<evidence type="ECO:0000313" key="4">
    <source>
        <dbReference type="Proteomes" id="UP000264719"/>
    </source>
</evidence>
<comment type="caution">
    <text evidence="3">The sequence shown here is derived from an EMBL/GenBank/DDBJ whole genome shotgun (WGS) entry which is preliminary data.</text>
</comment>